<dbReference type="EMBL" id="CM039174">
    <property type="protein sequence ID" value="KAH9754222.1"/>
    <property type="molecule type" value="Genomic_DNA"/>
</dbReference>
<organism evidence="1 2">
    <name type="scientific">Citrus sinensis</name>
    <name type="common">Sweet orange</name>
    <name type="synonym">Citrus aurantium var. sinensis</name>
    <dbReference type="NCBI Taxonomy" id="2711"/>
    <lineage>
        <taxon>Eukaryota</taxon>
        <taxon>Viridiplantae</taxon>
        <taxon>Streptophyta</taxon>
        <taxon>Embryophyta</taxon>
        <taxon>Tracheophyta</taxon>
        <taxon>Spermatophyta</taxon>
        <taxon>Magnoliopsida</taxon>
        <taxon>eudicotyledons</taxon>
        <taxon>Gunneridae</taxon>
        <taxon>Pentapetalae</taxon>
        <taxon>rosids</taxon>
        <taxon>malvids</taxon>
        <taxon>Sapindales</taxon>
        <taxon>Rutaceae</taxon>
        <taxon>Aurantioideae</taxon>
        <taxon>Citrus</taxon>
    </lineage>
</organism>
<gene>
    <name evidence="1" type="ORF">KPL71_015378</name>
</gene>
<reference evidence="2" key="1">
    <citation type="journal article" date="2023" name="Hortic. Res.">
        <title>A chromosome-level phased genome enabling allele-level studies in sweet orange: a case study on citrus Huanglongbing tolerance.</title>
        <authorList>
            <person name="Wu B."/>
            <person name="Yu Q."/>
            <person name="Deng Z."/>
            <person name="Duan Y."/>
            <person name="Luo F."/>
            <person name="Gmitter F. Jr."/>
        </authorList>
    </citation>
    <scope>NUCLEOTIDE SEQUENCE [LARGE SCALE GENOMIC DNA]</scope>
    <source>
        <strain evidence="2">cv. Valencia</strain>
    </source>
</reference>
<proteinExistence type="predicted"/>
<keyword evidence="2" id="KW-1185">Reference proteome</keyword>
<protein>
    <submittedName>
        <fullName evidence="1">AAA domain-containing protein</fullName>
    </submittedName>
</protein>
<name>A0ACB8KIG0_CITSI</name>
<sequence length="682" mass="76750">MVEIIVSVVIEVAKCLAPSIERQFSYVRDYTRNFKNLNNQVEKLEGEIVSMENVVNDAERKGEEIEQNVQNWLASANKATVEGKKFVGDEATENKHSFKGCCPNLKMRRRLSKEAVRQLDAIVKLREDGRFERISHSIIPEDTLLMSNKGCEDFESRMSTLNDILGALRNPDINMLGICGMGGIGKTMLAKEVARKAKNDKLFDLVVFSEVVGIPHGDGDKGCKVLLTARSLEVLSRKMDSQQNFVVGALAEEEAWSLFKKMAGDYVEGSELKCVARDVAKECAGLPVSIVAVARALRSASIFKWKDSLKQLRRPSSTNFKHIQPAAYKAIELSYHKLEGEELKNLFLLIGYAYVESIDELLRYGVGLGLFQGISKLEEARDRVSTLVYELKASCMLLDEGLSMHDVIRDVAISIASAEKNVFTATGELFDGCMEWSAENAVKLYTSIVSRDIKTNVLPADRVLLECPQLKLFSVRADHQESSLLTIPNNFFERMIQVRVINLTYMNLLPLPSSLGLLSNLRTLSLCYCKLLDISVTGELKKLEILCLRGSDIQQLPVELGQLTWLKLLDLRDCSKLEVIPPNILSNLSHLEDLNIGDNSFDKWDVEVDGVKNASLDELKHLTSLELQIRDVNGLPRGLFFEKLERYRILIGDSWNWKYNICNRDFRIELNSKISLKDGLIV</sequence>
<comment type="caution">
    <text evidence="1">The sequence shown here is derived from an EMBL/GenBank/DDBJ whole genome shotgun (WGS) entry which is preliminary data.</text>
</comment>
<dbReference type="Proteomes" id="UP000829398">
    <property type="component" value="Chromosome 5"/>
</dbReference>
<evidence type="ECO:0000313" key="2">
    <source>
        <dbReference type="Proteomes" id="UP000829398"/>
    </source>
</evidence>
<evidence type="ECO:0000313" key="1">
    <source>
        <dbReference type="EMBL" id="KAH9754222.1"/>
    </source>
</evidence>
<accession>A0ACB8KIG0</accession>